<proteinExistence type="predicted"/>
<protein>
    <submittedName>
        <fullName evidence="2">Uncharacterized protein</fullName>
    </submittedName>
</protein>
<dbReference type="AlphaFoldDB" id="A0A165QJ39"/>
<dbReference type="Proteomes" id="UP000077266">
    <property type="component" value="Unassembled WGS sequence"/>
</dbReference>
<gene>
    <name evidence="2" type="ORF">EXIGLDRAFT_715766</name>
</gene>
<feature type="region of interest" description="Disordered" evidence="1">
    <location>
        <begin position="1"/>
        <end position="41"/>
    </location>
</feature>
<keyword evidence="3" id="KW-1185">Reference proteome</keyword>
<evidence type="ECO:0000313" key="3">
    <source>
        <dbReference type="Proteomes" id="UP000077266"/>
    </source>
</evidence>
<dbReference type="InParanoid" id="A0A165QJ39"/>
<reference evidence="2 3" key="1">
    <citation type="journal article" date="2016" name="Mol. Biol. Evol.">
        <title>Comparative Genomics of Early-Diverging Mushroom-Forming Fungi Provides Insights into the Origins of Lignocellulose Decay Capabilities.</title>
        <authorList>
            <person name="Nagy L.G."/>
            <person name="Riley R."/>
            <person name="Tritt A."/>
            <person name="Adam C."/>
            <person name="Daum C."/>
            <person name="Floudas D."/>
            <person name="Sun H."/>
            <person name="Yadav J.S."/>
            <person name="Pangilinan J."/>
            <person name="Larsson K.H."/>
            <person name="Matsuura K."/>
            <person name="Barry K."/>
            <person name="Labutti K."/>
            <person name="Kuo R."/>
            <person name="Ohm R.A."/>
            <person name="Bhattacharya S.S."/>
            <person name="Shirouzu T."/>
            <person name="Yoshinaga Y."/>
            <person name="Martin F.M."/>
            <person name="Grigoriev I.V."/>
            <person name="Hibbett D.S."/>
        </authorList>
    </citation>
    <scope>NUCLEOTIDE SEQUENCE [LARGE SCALE GENOMIC DNA]</scope>
    <source>
        <strain evidence="2 3">HHB12029</strain>
    </source>
</reference>
<dbReference type="EMBL" id="KV425882">
    <property type="protein sequence ID" value="KZW03695.1"/>
    <property type="molecule type" value="Genomic_DNA"/>
</dbReference>
<organism evidence="2 3">
    <name type="scientific">Exidia glandulosa HHB12029</name>
    <dbReference type="NCBI Taxonomy" id="1314781"/>
    <lineage>
        <taxon>Eukaryota</taxon>
        <taxon>Fungi</taxon>
        <taxon>Dikarya</taxon>
        <taxon>Basidiomycota</taxon>
        <taxon>Agaricomycotina</taxon>
        <taxon>Agaricomycetes</taxon>
        <taxon>Auriculariales</taxon>
        <taxon>Exidiaceae</taxon>
        <taxon>Exidia</taxon>
    </lineage>
</organism>
<name>A0A165QJ39_EXIGL</name>
<feature type="region of interest" description="Disordered" evidence="1">
    <location>
        <begin position="55"/>
        <end position="81"/>
    </location>
</feature>
<feature type="compositionally biased region" description="Polar residues" evidence="1">
    <location>
        <begin position="1"/>
        <end position="18"/>
    </location>
</feature>
<sequence>MSFERTTYNPSATDNSGLSAGLQHISRPAVGGDDTPRYSTSTDDLLRAATEVGRKDASLLKTNPAIPALGAPPPVSSAERS</sequence>
<evidence type="ECO:0000256" key="1">
    <source>
        <dbReference type="SAM" id="MobiDB-lite"/>
    </source>
</evidence>
<evidence type="ECO:0000313" key="2">
    <source>
        <dbReference type="EMBL" id="KZW03695.1"/>
    </source>
</evidence>
<accession>A0A165QJ39</accession>